<gene>
    <name evidence="2" type="ORF">Dsin_003689</name>
</gene>
<organism evidence="2 3">
    <name type="scientific">Dipteronia sinensis</name>
    <dbReference type="NCBI Taxonomy" id="43782"/>
    <lineage>
        <taxon>Eukaryota</taxon>
        <taxon>Viridiplantae</taxon>
        <taxon>Streptophyta</taxon>
        <taxon>Embryophyta</taxon>
        <taxon>Tracheophyta</taxon>
        <taxon>Spermatophyta</taxon>
        <taxon>Magnoliopsida</taxon>
        <taxon>eudicotyledons</taxon>
        <taxon>Gunneridae</taxon>
        <taxon>Pentapetalae</taxon>
        <taxon>rosids</taxon>
        <taxon>malvids</taxon>
        <taxon>Sapindales</taxon>
        <taxon>Sapindaceae</taxon>
        <taxon>Hippocastanoideae</taxon>
        <taxon>Acereae</taxon>
        <taxon>Dipteronia</taxon>
    </lineage>
</organism>
<keyword evidence="1" id="KW-0472">Membrane</keyword>
<proteinExistence type="predicted"/>
<name>A0AAE0B865_9ROSI</name>
<evidence type="ECO:0000256" key="1">
    <source>
        <dbReference type="SAM" id="Phobius"/>
    </source>
</evidence>
<evidence type="ECO:0000313" key="3">
    <source>
        <dbReference type="Proteomes" id="UP001281410"/>
    </source>
</evidence>
<dbReference type="Proteomes" id="UP001281410">
    <property type="component" value="Unassembled WGS sequence"/>
</dbReference>
<keyword evidence="1" id="KW-1133">Transmembrane helix</keyword>
<dbReference type="AlphaFoldDB" id="A0AAE0B865"/>
<comment type="caution">
    <text evidence="2">The sequence shown here is derived from an EMBL/GenBank/DDBJ whole genome shotgun (WGS) entry which is preliminary data.</text>
</comment>
<keyword evidence="3" id="KW-1185">Reference proteome</keyword>
<sequence>MTRFARPNQAISDQLQHGDQKGRFIKTQDAESHFNMESTQIGSYNRVFAMIPSENGHYPSHGATPFRYTCSCYRRTTWRCRYRHSSHNGAGDQAEKVGRIGTRTMYSQSVPKFGKGCYIPKYIKAMAVKKIVVSSLKMDPEYSHKVGFIFKRVGILYVFTFGIPLFPSVK</sequence>
<feature type="transmembrane region" description="Helical" evidence="1">
    <location>
        <begin position="146"/>
        <end position="166"/>
    </location>
</feature>
<evidence type="ECO:0000313" key="2">
    <source>
        <dbReference type="EMBL" id="KAK3231808.1"/>
    </source>
</evidence>
<keyword evidence="1" id="KW-0812">Transmembrane</keyword>
<dbReference type="EMBL" id="JANJYJ010000001">
    <property type="protein sequence ID" value="KAK3231808.1"/>
    <property type="molecule type" value="Genomic_DNA"/>
</dbReference>
<accession>A0AAE0B865</accession>
<protein>
    <submittedName>
        <fullName evidence="2">Uncharacterized protein</fullName>
    </submittedName>
</protein>
<reference evidence="2" key="1">
    <citation type="journal article" date="2023" name="Plant J.">
        <title>Genome sequences and population genomics provide insights into the demographic history, inbreeding, and mutation load of two 'living fossil' tree species of Dipteronia.</title>
        <authorList>
            <person name="Feng Y."/>
            <person name="Comes H.P."/>
            <person name="Chen J."/>
            <person name="Zhu S."/>
            <person name="Lu R."/>
            <person name="Zhang X."/>
            <person name="Li P."/>
            <person name="Qiu J."/>
            <person name="Olsen K.M."/>
            <person name="Qiu Y."/>
        </authorList>
    </citation>
    <scope>NUCLEOTIDE SEQUENCE</scope>
    <source>
        <strain evidence="2">NBL</strain>
    </source>
</reference>